<keyword evidence="3" id="KW-1185">Reference proteome</keyword>
<feature type="compositionally biased region" description="Polar residues" evidence="1">
    <location>
        <begin position="1"/>
        <end position="12"/>
    </location>
</feature>
<dbReference type="EMBL" id="JAWQEG010001047">
    <property type="protein sequence ID" value="KAK3882928.1"/>
    <property type="molecule type" value="Genomic_DNA"/>
</dbReference>
<dbReference type="AlphaFoldDB" id="A0AAE1FY82"/>
<evidence type="ECO:0000313" key="2">
    <source>
        <dbReference type="EMBL" id="KAK3882928.1"/>
    </source>
</evidence>
<protein>
    <submittedName>
        <fullName evidence="2">Uncharacterized protein</fullName>
    </submittedName>
</protein>
<gene>
    <name evidence="2" type="ORF">Pcinc_012719</name>
</gene>
<organism evidence="2 3">
    <name type="scientific">Petrolisthes cinctipes</name>
    <name type="common">Flat porcelain crab</name>
    <dbReference type="NCBI Taxonomy" id="88211"/>
    <lineage>
        <taxon>Eukaryota</taxon>
        <taxon>Metazoa</taxon>
        <taxon>Ecdysozoa</taxon>
        <taxon>Arthropoda</taxon>
        <taxon>Crustacea</taxon>
        <taxon>Multicrustacea</taxon>
        <taxon>Malacostraca</taxon>
        <taxon>Eumalacostraca</taxon>
        <taxon>Eucarida</taxon>
        <taxon>Decapoda</taxon>
        <taxon>Pleocyemata</taxon>
        <taxon>Anomura</taxon>
        <taxon>Galatheoidea</taxon>
        <taxon>Porcellanidae</taxon>
        <taxon>Petrolisthes</taxon>
    </lineage>
</organism>
<proteinExistence type="predicted"/>
<name>A0AAE1FY82_PETCI</name>
<sequence>MRGSYEHTTITLGSGEWDKRGRKTRREETRRDETRREEGRGEERRGEERRGEETRRDETRREERDQRPDTGCSGFKVQFRMWAAASTIITQSVSEGSEAW</sequence>
<dbReference type="Proteomes" id="UP001286313">
    <property type="component" value="Unassembled WGS sequence"/>
</dbReference>
<evidence type="ECO:0000313" key="3">
    <source>
        <dbReference type="Proteomes" id="UP001286313"/>
    </source>
</evidence>
<feature type="region of interest" description="Disordered" evidence="1">
    <location>
        <begin position="1"/>
        <end position="73"/>
    </location>
</feature>
<accession>A0AAE1FY82</accession>
<reference evidence="2" key="1">
    <citation type="submission" date="2023-10" db="EMBL/GenBank/DDBJ databases">
        <title>Genome assemblies of two species of porcelain crab, Petrolisthes cinctipes and Petrolisthes manimaculis (Anomura: Porcellanidae).</title>
        <authorList>
            <person name="Angst P."/>
        </authorList>
    </citation>
    <scope>NUCLEOTIDE SEQUENCE</scope>
    <source>
        <strain evidence="2">PB745_01</strain>
        <tissue evidence="2">Gill</tissue>
    </source>
</reference>
<feature type="compositionally biased region" description="Basic and acidic residues" evidence="1">
    <location>
        <begin position="25"/>
        <end position="68"/>
    </location>
</feature>
<comment type="caution">
    <text evidence="2">The sequence shown here is derived from an EMBL/GenBank/DDBJ whole genome shotgun (WGS) entry which is preliminary data.</text>
</comment>
<evidence type="ECO:0000256" key="1">
    <source>
        <dbReference type="SAM" id="MobiDB-lite"/>
    </source>
</evidence>